<protein>
    <recommendedName>
        <fullName evidence="2">CHAT domain-containing protein</fullName>
    </recommendedName>
</protein>
<feature type="compositionally biased region" description="Basic and acidic residues" evidence="1">
    <location>
        <begin position="916"/>
        <end position="927"/>
    </location>
</feature>
<organism evidence="3 4">
    <name type="scientific">Euplotes crassus</name>
    <dbReference type="NCBI Taxonomy" id="5936"/>
    <lineage>
        <taxon>Eukaryota</taxon>
        <taxon>Sar</taxon>
        <taxon>Alveolata</taxon>
        <taxon>Ciliophora</taxon>
        <taxon>Intramacronucleata</taxon>
        <taxon>Spirotrichea</taxon>
        <taxon>Hypotrichia</taxon>
        <taxon>Euplotida</taxon>
        <taxon>Euplotidae</taxon>
        <taxon>Moneuplotes</taxon>
    </lineage>
</organism>
<feature type="region of interest" description="Disordered" evidence="1">
    <location>
        <begin position="1381"/>
        <end position="1403"/>
    </location>
</feature>
<name>A0AAD2D167_EUPCR</name>
<proteinExistence type="predicted"/>
<feature type="compositionally biased region" description="Basic and acidic residues" evidence="1">
    <location>
        <begin position="860"/>
        <end position="881"/>
    </location>
</feature>
<feature type="region of interest" description="Disordered" evidence="1">
    <location>
        <begin position="90"/>
        <end position="115"/>
    </location>
</feature>
<feature type="region of interest" description="Disordered" evidence="1">
    <location>
        <begin position="1313"/>
        <end position="1347"/>
    </location>
</feature>
<dbReference type="InterPro" id="IPR024983">
    <property type="entry name" value="CHAT_dom"/>
</dbReference>
<dbReference type="Gene3D" id="3.40.50.300">
    <property type="entry name" value="P-loop containing nucleotide triphosphate hydrolases"/>
    <property type="match status" value="1"/>
</dbReference>
<gene>
    <name evidence="3" type="ORF">ECRASSUSDP1_LOCUS18455</name>
</gene>
<dbReference type="InterPro" id="IPR027417">
    <property type="entry name" value="P-loop_NTPase"/>
</dbReference>
<feature type="region of interest" description="Disordered" evidence="1">
    <location>
        <begin position="19"/>
        <end position="53"/>
    </location>
</feature>
<dbReference type="SUPFAM" id="SSF52540">
    <property type="entry name" value="P-loop containing nucleoside triphosphate hydrolases"/>
    <property type="match status" value="1"/>
</dbReference>
<feature type="region of interest" description="Disordered" evidence="1">
    <location>
        <begin position="851"/>
        <end position="881"/>
    </location>
</feature>
<evidence type="ECO:0000256" key="1">
    <source>
        <dbReference type="SAM" id="MobiDB-lite"/>
    </source>
</evidence>
<feature type="compositionally biased region" description="Low complexity" evidence="1">
    <location>
        <begin position="1332"/>
        <end position="1342"/>
    </location>
</feature>
<comment type="caution">
    <text evidence="3">The sequence shown here is derived from an EMBL/GenBank/DDBJ whole genome shotgun (WGS) entry which is preliminary data.</text>
</comment>
<dbReference type="PANTHER" id="PTHR47691">
    <property type="entry name" value="REGULATOR-RELATED"/>
    <property type="match status" value="1"/>
</dbReference>
<feature type="region of interest" description="Disordered" evidence="1">
    <location>
        <begin position="905"/>
        <end position="947"/>
    </location>
</feature>
<evidence type="ECO:0000259" key="2">
    <source>
        <dbReference type="Pfam" id="PF12770"/>
    </source>
</evidence>
<sequence>MEERKVEYFKMQEEVLKGDRGGNVCDFPRNNKRSKNQQSEGQNSDSDNKGGGIKKETFLTKLEANKLTSVPLQTTGIEDYFNSDISFDSELSHSSGSDHPGLKKEITSSDCSPASTKVSMNQEIVQKFDDVRSKIANDNGTTLMFLFASPLIHKFGNSKKPEVMPQLNFRKEFNEIESCLQECSLKVNYKKKVATIDNLPDIMIDNPSVLHFSGHGVRNTKENIGKDYVFTKNEGDMLVFEDSSLNGVLISAKKLKGMLDTFRTQIQVVVILSCHSEFVGEIFAKAGIPHVVCIKQTEKISDEASIVFARNFYRTLFQRNVCNPCQAFDLAVEAVKLQGQTKKLGKGEYLKFIHKKDHDSKQCSITIMFKEGEAKMINQEQKIGIPPAIVENFIGREIDSHEIISMINSNRLVCIEGIPGIGKSAIVKQICNILYERHTFRDGVLYNNLRGCTTLEGVIKKVYSTIKMFRIGSNQGFEHKDFSQVDIKDLYFELIPLLNRLKILIVLDNCSEIIATDSSSFTEFINVFLERMPHSKIMISCEKLRENLKDVKKCAYKVKELSDRDTHELMKLNADSNEKFSKEMKDLISYDPSLYAQLKKDKFKHEIFRFLNGHPLSINILCSLRKSMTLLHIFQFIKNFKEANFSEEVDPTTLSLTLNVYTSLDSIKKESKATYEALILLAISPSGFLKQDLEKIYPREWSSCEQRLLSMSMIQSKPVYLRDSLEEDSYSIDFTLSKMVKMLVHPDELSEAYKLFLKTLVEIVYKSMTKSNESENLLLFYENSIWSVMEKYYIESQSILKKNESEFFSNKEFTEEIMSENKSNKNLKRLRTFRNKIGNLNGLLLRKKLGSSELDSAETSPKKKEETKLEPTEEPTENKKEKDFTFIKGLMSNIISKKFFKEKTQIKSPNNNQVIEEEKSDREKRSDTEEDSTETPAKTKNPPGKKNFMDVLTKYCVNVSNKQPLKEGTGGLDRTEKEQPGATMNQFLALPVTKDPSKSAKDTPLLSEASKESFIETEIKKVSSHGKPALSKAAFSKFKIPDKNFEEYEKILIFYTANLIIRNQSSECFKVIQKYGLNCAEEADLQSQLYLTRNIMDKNYSSALSRLGQSSMHYLFSVALYRSKDLDFDIDFALQEIDEAIKILKQTSRDTSFRNDGLAVCYLWRAFLISESDHEFSEDEEELRDTDKNLDLFHSHILHSKLLPSSSKFKQLITQIRLPSSSESSLNLDIFVELILKVQDSRFEPRSFATLFQSRRSHLSSSTLKSAYNKSPSERKALKPQLEVSKAQRRLSKMISNKMTVVRGRTGVKEINQAKSLKVGDQWKENGPGEESQSQNSMDSSSTPKAYQTVRGLPIPRSSYYNSRKPYFSQQKPLNFTIVPRRNSKTDNLKTGRQSLSSGSGFKYPKKQQRLKEYTMKTYDQHSSIMPNQVMPSSTKHNTQNFQPENTNPSPMSDFERGKNQILAQIYQLIKNEKLGLSTLSVTTEEKSTQTNLF</sequence>
<dbReference type="Proteomes" id="UP001295684">
    <property type="component" value="Unassembled WGS sequence"/>
</dbReference>
<keyword evidence="4" id="KW-1185">Reference proteome</keyword>
<accession>A0AAD2D167</accession>
<evidence type="ECO:0000313" key="3">
    <source>
        <dbReference type="EMBL" id="CAI2377074.1"/>
    </source>
</evidence>
<feature type="compositionally biased region" description="Polar residues" evidence="1">
    <location>
        <begin position="1391"/>
        <end position="1400"/>
    </location>
</feature>
<feature type="compositionally biased region" description="Polar residues" evidence="1">
    <location>
        <begin position="36"/>
        <end position="45"/>
    </location>
</feature>
<reference evidence="3" key="1">
    <citation type="submission" date="2023-07" db="EMBL/GenBank/DDBJ databases">
        <authorList>
            <consortium name="AG Swart"/>
            <person name="Singh M."/>
            <person name="Singh A."/>
            <person name="Seah K."/>
            <person name="Emmerich C."/>
        </authorList>
    </citation>
    <scope>NUCLEOTIDE SEQUENCE</scope>
    <source>
        <strain evidence="3">DP1</strain>
    </source>
</reference>
<dbReference type="EMBL" id="CAMPGE010018678">
    <property type="protein sequence ID" value="CAI2377074.1"/>
    <property type="molecule type" value="Genomic_DNA"/>
</dbReference>
<evidence type="ECO:0000313" key="4">
    <source>
        <dbReference type="Proteomes" id="UP001295684"/>
    </source>
</evidence>
<feature type="domain" description="CHAT" evidence="2">
    <location>
        <begin position="169"/>
        <end position="318"/>
    </location>
</feature>
<dbReference type="PANTHER" id="PTHR47691:SF3">
    <property type="entry name" value="HTH-TYPE TRANSCRIPTIONAL REGULATOR RV0890C-RELATED"/>
    <property type="match status" value="1"/>
</dbReference>
<dbReference type="Pfam" id="PF12770">
    <property type="entry name" value="CHAT"/>
    <property type="match status" value="1"/>
</dbReference>